<dbReference type="EMBL" id="JBJKFK010008981">
    <property type="protein sequence ID" value="KAL3306927.1"/>
    <property type="molecule type" value="Genomic_DNA"/>
</dbReference>
<organism evidence="2 3">
    <name type="scientific">Cichlidogyrus casuarinus</name>
    <dbReference type="NCBI Taxonomy" id="1844966"/>
    <lineage>
        <taxon>Eukaryota</taxon>
        <taxon>Metazoa</taxon>
        <taxon>Spiralia</taxon>
        <taxon>Lophotrochozoa</taxon>
        <taxon>Platyhelminthes</taxon>
        <taxon>Monogenea</taxon>
        <taxon>Monopisthocotylea</taxon>
        <taxon>Dactylogyridea</taxon>
        <taxon>Ancyrocephalidae</taxon>
        <taxon>Cichlidogyrus</taxon>
    </lineage>
</organism>
<dbReference type="AlphaFoldDB" id="A0ABD2PK21"/>
<reference evidence="2 3" key="1">
    <citation type="submission" date="2024-11" db="EMBL/GenBank/DDBJ databases">
        <title>Adaptive evolution of stress response genes in parasites aligns with host niche diversity.</title>
        <authorList>
            <person name="Hahn C."/>
            <person name="Resl P."/>
        </authorList>
    </citation>
    <scope>NUCLEOTIDE SEQUENCE [LARGE SCALE GENOMIC DNA]</scope>
    <source>
        <strain evidence="2">EGGRZ-B1_66</strain>
        <tissue evidence="2">Body</tissue>
    </source>
</reference>
<protein>
    <submittedName>
        <fullName evidence="2">Uncharacterized protein</fullName>
    </submittedName>
</protein>
<gene>
    <name evidence="2" type="ORF">Ciccas_014574</name>
</gene>
<feature type="non-terminal residue" evidence="2">
    <location>
        <position position="218"/>
    </location>
</feature>
<name>A0ABD2PK21_9PLAT</name>
<evidence type="ECO:0000256" key="1">
    <source>
        <dbReference type="SAM" id="MobiDB-lite"/>
    </source>
</evidence>
<proteinExistence type="predicted"/>
<sequence>MTASLFHGYQTKVDRKKTWPDKSALSEPEVANKFQKAVEKLAVEQSITSVEDLHKAITKAELTLPRTNIPSKAAKPWYSDPRLRKLLKERRSAERAYRKGGRARGVAERLKTARCTHIEAVKRAKEEWIKENGAEIQRCFDNGECGEAWRKIRYMAQAFEGRVVKTSQGVNPREMVLHLQQVYDSQSATMLNSDQENEMESDCEESVLPDMQELTKTV</sequence>
<keyword evidence="3" id="KW-1185">Reference proteome</keyword>
<dbReference type="Proteomes" id="UP001626550">
    <property type="component" value="Unassembled WGS sequence"/>
</dbReference>
<comment type="caution">
    <text evidence="2">The sequence shown here is derived from an EMBL/GenBank/DDBJ whole genome shotgun (WGS) entry which is preliminary data.</text>
</comment>
<evidence type="ECO:0000313" key="3">
    <source>
        <dbReference type="Proteomes" id="UP001626550"/>
    </source>
</evidence>
<feature type="region of interest" description="Disordered" evidence="1">
    <location>
        <begin position="1"/>
        <end position="26"/>
    </location>
</feature>
<accession>A0ABD2PK21</accession>
<evidence type="ECO:0000313" key="2">
    <source>
        <dbReference type="EMBL" id="KAL3306927.1"/>
    </source>
</evidence>